<dbReference type="PANTHER" id="PTHR21496:SF23">
    <property type="entry name" value="3-PHENYLPROPIONATE_CINNAMIC ACID DIOXYGENASE FERREDOXIN SUBUNIT"/>
    <property type="match status" value="1"/>
</dbReference>
<proteinExistence type="predicted"/>
<dbReference type="Proteomes" id="UP001595755">
    <property type="component" value="Unassembled WGS sequence"/>
</dbReference>
<dbReference type="RefSeq" id="WP_204601213.1">
    <property type="nucleotide sequence ID" value="NZ_JBHSED010000040.1"/>
</dbReference>
<comment type="caution">
    <text evidence="8">The sequence shown here is derived from an EMBL/GenBank/DDBJ whole genome shotgun (WGS) entry which is preliminary data.</text>
</comment>
<evidence type="ECO:0000256" key="2">
    <source>
        <dbReference type="ARBA" id="ARBA00022723"/>
    </source>
</evidence>
<dbReference type="InterPro" id="IPR012748">
    <property type="entry name" value="Rieske-like_NirD"/>
</dbReference>
<dbReference type="EMBL" id="JBHSED010000040">
    <property type="protein sequence ID" value="MFC4305616.1"/>
    <property type="molecule type" value="Genomic_DNA"/>
</dbReference>
<reference evidence="9" key="1">
    <citation type="journal article" date="2019" name="Int. J. Syst. Evol. Microbiol.">
        <title>The Global Catalogue of Microorganisms (GCM) 10K type strain sequencing project: providing services to taxonomists for standard genome sequencing and annotation.</title>
        <authorList>
            <consortium name="The Broad Institute Genomics Platform"/>
            <consortium name="The Broad Institute Genome Sequencing Center for Infectious Disease"/>
            <person name="Wu L."/>
            <person name="Ma J."/>
        </authorList>
    </citation>
    <scope>NUCLEOTIDE SEQUENCE [LARGE SCALE GENOMIC DNA]</scope>
    <source>
        <strain evidence="9">CGMCC 4.1641</strain>
    </source>
</reference>
<keyword evidence="3" id="KW-0560">Oxidoreductase</keyword>
<dbReference type="Gene3D" id="2.102.10.10">
    <property type="entry name" value="Rieske [2Fe-2S] iron-sulphur domain"/>
    <property type="match status" value="1"/>
</dbReference>
<gene>
    <name evidence="8" type="primary">nirD</name>
    <name evidence="8" type="ORF">ACFO1S_19475</name>
</gene>
<organism evidence="8 9">
    <name type="scientific">Cohnella boryungensis</name>
    <dbReference type="NCBI Taxonomy" id="768479"/>
    <lineage>
        <taxon>Bacteria</taxon>
        <taxon>Bacillati</taxon>
        <taxon>Bacillota</taxon>
        <taxon>Bacilli</taxon>
        <taxon>Bacillales</taxon>
        <taxon>Paenibacillaceae</taxon>
        <taxon>Cohnella</taxon>
    </lineage>
</organism>
<evidence type="ECO:0000313" key="8">
    <source>
        <dbReference type="EMBL" id="MFC4305616.1"/>
    </source>
</evidence>
<feature type="domain" description="Rieske" evidence="7">
    <location>
        <begin position="4"/>
        <end position="99"/>
    </location>
</feature>
<evidence type="ECO:0000259" key="7">
    <source>
        <dbReference type="PROSITE" id="PS51296"/>
    </source>
</evidence>
<accession>A0ABV8SE66</accession>
<keyword evidence="5" id="KW-0411">Iron-sulfur</keyword>
<dbReference type="Pfam" id="PF00355">
    <property type="entry name" value="Rieske"/>
    <property type="match status" value="1"/>
</dbReference>
<protein>
    <submittedName>
        <fullName evidence="8">Nitrite reductase small subunit NirD</fullName>
    </submittedName>
</protein>
<keyword evidence="1" id="KW-0001">2Fe-2S</keyword>
<keyword evidence="6" id="KW-0534">Nitrate assimilation</keyword>
<dbReference type="CDD" id="cd03530">
    <property type="entry name" value="Rieske_NirD_small_Bacillus"/>
    <property type="match status" value="1"/>
</dbReference>
<keyword evidence="9" id="KW-1185">Reference proteome</keyword>
<dbReference type="PROSITE" id="PS51296">
    <property type="entry name" value="RIESKE"/>
    <property type="match status" value="1"/>
</dbReference>
<evidence type="ECO:0000256" key="4">
    <source>
        <dbReference type="ARBA" id="ARBA00023004"/>
    </source>
</evidence>
<keyword evidence="2" id="KW-0479">Metal-binding</keyword>
<dbReference type="PANTHER" id="PTHR21496">
    <property type="entry name" value="FERREDOXIN-RELATED"/>
    <property type="match status" value="1"/>
</dbReference>
<dbReference type="NCBIfam" id="TIGR02378">
    <property type="entry name" value="nirD_assim_sml"/>
    <property type="match status" value="1"/>
</dbReference>
<evidence type="ECO:0000256" key="1">
    <source>
        <dbReference type="ARBA" id="ARBA00022714"/>
    </source>
</evidence>
<evidence type="ECO:0000256" key="5">
    <source>
        <dbReference type="ARBA" id="ARBA00023014"/>
    </source>
</evidence>
<name>A0ABV8SE66_9BACL</name>
<dbReference type="InterPro" id="IPR036922">
    <property type="entry name" value="Rieske_2Fe-2S_sf"/>
</dbReference>
<evidence type="ECO:0000256" key="6">
    <source>
        <dbReference type="ARBA" id="ARBA00023063"/>
    </source>
</evidence>
<evidence type="ECO:0000313" key="9">
    <source>
        <dbReference type="Proteomes" id="UP001595755"/>
    </source>
</evidence>
<evidence type="ECO:0000256" key="3">
    <source>
        <dbReference type="ARBA" id="ARBA00023002"/>
    </source>
</evidence>
<dbReference type="InterPro" id="IPR017941">
    <property type="entry name" value="Rieske_2Fe-2S"/>
</dbReference>
<sequence length="103" mass="11394">MTKHLVGHISEIDPKGSRTLRIRDKDIALFKLSDEEVLAVENKCPHKGGALSEGMVCGKVVHCPMHDWRIDLRSGRVQDPDEGCVHTFAVEVDKSNGAIYVTV</sequence>
<dbReference type="SUPFAM" id="SSF50022">
    <property type="entry name" value="ISP domain"/>
    <property type="match status" value="1"/>
</dbReference>
<keyword evidence="4" id="KW-0408">Iron</keyword>